<reference evidence="2 3" key="1">
    <citation type="submission" date="2018-08" db="EMBL/GenBank/DDBJ databases">
        <title>Actinomadura jelena sp. nov., a novel Actinomycete isolated from soil in Chad.</title>
        <authorList>
            <person name="Shi L."/>
        </authorList>
    </citation>
    <scope>NUCLEOTIDE SEQUENCE [LARGE SCALE GENOMIC DNA]</scope>
    <source>
        <strain evidence="2 3">NEAU-G17</strain>
    </source>
</reference>
<dbReference type="SMART" id="SM00530">
    <property type="entry name" value="HTH_XRE"/>
    <property type="match status" value="1"/>
</dbReference>
<dbReference type="CDD" id="cd00093">
    <property type="entry name" value="HTH_XRE"/>
    <property type="match status" value="1"/>
</dbReference>
<accession>A0A372JN50</accession>
<dbReference type="AlphaFoldDB" id="A0A372JN50"/>
<dbReference type="SUPFAM" id="SSF47413">
    <property type="entry name" value="lambda repressor-like DNA-binding domains"/>
    <property type="match status" value="1"/>
</dbReference>
<dbReference type="InterPro" id="IPR001387">
    <property type="entry name" value="Cro/C1-type_HTH"/>
</dbReference>
<keyword evidence="3" id="KW-1185">Reference proteome</keyword>
<dbReference type="Proteomes" id="UP000261811">
    <property type="component" value="Unassembled WGS sequence"/>
</dbReference>
<evidence type="ECO:0000313" key="2">
    <source>
        <dbReference type="EMBL" id="RFU41246.1"/>
    </source>
</evidence>
<comment type="caution">
    <text evidence="2">The sequence shown here is derived from an EMBL/GenBank/DDBJ whole genome shotgun (WGS) entry which is preliminary data.</text>
</comment>
<proteinExistence type="predicted"/>
<dbReference type="InterPro" id="IPR010982">
    <property type="entry name" value="Lambda_DNA-bd_dom_sf"/>
</dbReference>
<dbReference type="InterPro" id="IPR043917">
    <property type="entry name" value="DUF5753"/>
</dbReference>
<organism evidence="2 3">
    <name type="scientific">Actinomadura logoneensis</name>
    <dbReference type="NCBI Taxonomy" id="2293572"/>
    <lineage>
        <taxon>Bacteria</taxon>
        <taxon>Bacillati</taxon>
        <taxon>Actinomycetota</taxon>
        <taxon>Actinomycetes</taxon>
        <taxon>Streptosporangiales</taxon>
        <taxon>Thermomonosporaceae</taxon>
        <taxon>Actinomadura</taxon>
    </lineage>
</organism>
<name>A0A372JN50_9ACTN</name>
<dbReference type="OrthoDB" id="3458445at2"/>
<protein>
    <submittedName>
        <fullName evidence="2">XRE family transcriptional regulator</fullName>
    </submittedName>
</protein>
<evidence type="ECO:0000313" key="3">
    <source>
        <dbReference type="Proteomes" id="UP000261811"/>
    </source>
</evidence>
<gene>
    <name evidence="2" type="ORF">DZF91_12770</name>
</gene>
<dbReference type="EMBL" id="QURH01000224">
    <property type="protein sequence ID" value="RFU41246.1"/>
    <property type="molecule type" value="Genomic_DNA"/>
</dbReference>
<evidence type="ECO:0000259" key="1">
    <source>
        <dbReference type="PROSITE" id="PS50943"/>
    </source>
</evidence>
<dbReference type="Pfam" id="PF13560">
    <property type="entry name" value="HTH_31"/>
    <property type="match status" value="1"/>
</dbReference>
<dbReference type="Gene3D" id="1.10.260.40">
    <property type="entry name" value="lambda repressor-like DNA-binding domains"/>
    <property type="match status" value="1"/>
</dbReference>
<sequence length="281" mass="30209">MARKAATARGRTLGAELLALRKHRGLTTRAAAERIGWTAATLNRTENGLRVATAEEVATVLGAYGVVGGERERLLALARDAETPGWWEPGDSIYPTPLKALIGFEAQATRITNVEISLVPGLLQIPEYARAVMLASGIPPLEIETRVATRMGRQAILSRPQPPKLLAVIDEAALLRPVGGRHVMTEQLHHLQRLARKPNIEIRVLPLDAGAHSALAGPFTILEFGRANPLVHQGGKRSISFVDSAPEVAEFVASVDTLRRTSLPPDRSVALIAKIIALKGS</sequence>
<dbReference type="PROSITE" id="PS50943">
    <property type="entry name" value="HTH_CROC1"/>
    <property type="match status" value="1"/>
</dbReference>
<dbReference type="Pfam" id="PF19054">
    <property type="entry name" value="DUF5753"/>
    <property type="match status" value="1"/>
</dbReference>
<dbReference type="RefSeq" id="WP_117357693.1">
    <property type="nucleotide sequence ID" value="NZ_QURH01000224.1"/>
</dbReference>
<feature type="domain" description="HTH cro/C1-type" evidence="1">
    <location>
        <begin position="17"/>
        <end position="66"/>
    </location>
</feature>
<dbReference type="GO" id="GO:0003677">
    <property type="term" value="F:DNA binding"/>
    <property type="evidence" value="ECO:0007669"/>
    <property type="project" value="InterPro"/>
</dbReference>